<dbReference type="STRING" id="913774.A0A0C3C1E7"/>
<dbReference type="Proteomes" id="UP000054321">
    <property type="component" value="Unassembled WGS sequence"/>
</dbReference>
<reference evidence="2 3" key="1">
    <citation type="submission" date="2014-04" db="EMBL/GenBank/DDBJ databases">
        <authorList>
            <consortium name="DOE Joint Genome Institute"/>
            <person name="Kuo A."/>
            <person name="Martino E."/>
            <person name="Perotto S."/>
            <person name="Kohler A."/>
            <person name="Nagy L.G."/>
            <person name="Floudas D."/>
            <person name="Copeland A."/>
            <person name="Barry K.W."/>
            <person name="Cichocki N."/>
            <person name="Veneault-Fourrey C."/>
            <person name="LaButti K."/>
            <person name="Lindquist E.A."/>
            <person name="Lipzen A."/>
            <person name="Lundell T."/>
            <person name="Morin E."/>
            <person name="Murat C."/>
            <person name="Sun H."/>
            <person name="Tunlid A."/>
            <person name="Henrissat B."/>
            <person name="Grigoriev I.V."/>
            <person name="Hibbett D.S."/>
            <person name="Martin F."/>
            <person name="Nordberg H.P."/>
            <person name="Cantor M.N."/>
            <person name="Hua S.X."/>
        </authorList>
    </citation>
    <scope>NUCLEOTIDE SEQUENCE [LARGE SCALE GENOMIC DNA]</scope>
    <source>
        <strain evidence="2 3">Zn</strain>
    </source>
</reference>
<dbReference type="HOGENOM" id="CLU_083106_0_0_1"/>
<dbReference type="AlphaFoldDB" id="A0A0C3C1E7"/>
<dbReference type="EMBL" id="KN832914">
    <property type="protein sequence ID" value="KIM92623.1"/>
    <property type="molecule type" value="Genomic_DNA"/>
</dbReference>
<dbReference type="OrthoDB" id="4093799at2759"/>
<evidence type="ECO:0000313" key="2">
    <source>
        <dbReference type="EMBL" id="KIM92623.1"/>
    </source>
</evidence>
<keyword evidence="3" id="KW-1185">Reference proteome</keyword>
<feature type="compositionally biased region" description="Polar residues" evidence="1">
    <location>
        <begin position="84"/>
        <end position="94"/>
    </location>
</feature>
<feature type="compositionally biased region" description="Polar residues" evidence="1">
    <location>
        <begin position="33"/>
        <end position="46"/>
    </location>
</feature>
<feature type="non-terminal residue" evidence="2">
    <location>
        <position position="1"/>
    </location>
</feature>
<feature type="compositionally biased region" description="Low complexity" evidence="1">
    <location>
        <begin position="99"/>
        <end position="114"/>
    </location>
</feature>
<dbReference type="PANTHER" id="PTHR12741:SF48">
    <property type="entry name" value="1,3-BETA-GLUCAN SYNTHASE COMPONENT FKS1-RELATED"/>
    <property type="match status" value="1"/>
</dbReference>
<accession>A0A0C3C1E7</accession>
<dbReference type="GO" id="GO:0006075">
    <property type="term" value="P:(1-&gt;3)-beta-D-glucan biosynthetic process"/>
    <property type="evidence" value="ECO:0007669"/>
    <property type="project" value="TreeGrafter"/>
</dbReference>
<dbReference type="InParanoid" id="A0A0C3C1E7"/>
<dbReference type="GO" id="GO:0051278">
    <property type="term" value="P:fungal-type cell wall polysaccharide biosynthetic process"/>
    <property type="evidence" value="ECO:0007669"/>
    <property type="project" value="TreeGrafter"/>
</dbReference>
<evidence type="ECO:0000313" key="3">
    <source>
        <dbReference type="Proteomes" id="UP000054321"/>
    </source>
</evidence>
<reference evidence="3" key="2">
    <citation type="submission" date="2015-01" db="EMBL/GenBank/DDBJ databases">
        <title>Evolutionary Origins and Diversification of the Mycorrhizal Mutualists.</title>
        <authorList>
            <consortium name="DOE Joint Genome Institute"/>
            <consortium name="Mycorrhizal Genomics Consortium"/>
            <person name="Kohler A."/>
            <person name="Kuo A."/>
            <person name="Nagy L.G."/>
            <person name="Floudas D."/>
            <person name="Copeland A."/>
            <person name="Barry K.W."/>
            <person name="Cichocki N."/>
            <person name="Veneault-Fourrey C."/>
            <person name="LaButti K."/>
            <person name="Lindquist E.A."/>
            <person name="Lipzen A."/>
            <person name="Lundell T."/>
            <person name="Morin E."/>
            <person name="Murat C."/>
            <person name="Riley R."/>
            <person name="Ohm R."/>
            <person name="Sun H."/>
            <person name="Tunlid A."/>
            <person name="Henrissat B."/>
            <person name="Grigoriev I.V."/>
            <person name="Hibbett D.S."/>
            <person name="Martin F."/>
        </authorList>
    </citation>
    <scope>NUCLEOTIDE SEQUENCE [LARGE SCALE GENOMIC DNA]</scope>
    <source>
        <strain evidence="3">Zn</strain>
    </source>
</reference>
<dbReference type="GO" id="GO:0005886">
    <property type="term" value="C:plasma membrane"/>
    <property type="evidence" value="ECO:0007669"/>
    <property type="project" value="TreeGrafter"/>
</dbReference>
<dbReference type="GO" id="GO:0003843">
    <property type="term" value="F:1,3-beta-D-glucan synthase activity"/>
    <property type="evidence" value="ECO:0007669"/>
    <property type="project" value="TreeGrafter"/>
</dbReference>
<proteinExistence type="predicted"/>
<organism evidence="2 3">
    <name type="scientific">Oidiodendron maius (strain Zn)</name>
    <dbReference type="NCBI Taxonomy" id="913774"/>
    <lineage>
        <taxon>Eukaryota</taxon>
        <taxon>Fungi</taxon>
        <taxon>Dikarya</taxon>
        <taxon>Ascomycota</taxon>
        <taxon>Pezizomycotina</taxon>
        <taxon>Leotiomycetes</taxon>
        <taxon>Leotiomycetes incertae sedis</taxon>
        <taxon>Myxotrichaceae</taxon>
        <taxon>Oidiodendron</taxon>
    </lineage>
</organism>
<feature type="region of interest" description="Disordered" evidence="1">
    <location>
        <begin position="29"/>
        <end position="125"/>
    </location>
</feature>
<gene>
    <name evidence="2" type="ORF">OIDMADRAFT_75771</name>
</gene>
<feature type="non-terminal residue" evidence="2">
    <location>
        <position position="236"/>
    </location>
</feature>
<name>A0A0C3C1E7_OIDMZ</name>
<dbReference type="PANTHER" id="PTHR12741">
    <property type="entry name" value="LYST-INTERACTING PROTEIN LIP5 DOPAMINE RESPONSIVE PROTEIN DRG-1"/>
    <property type="match status" value="1"/>
</dbReference>
<sequence>NHYQHEGGYYEGDEHALYHYEGGNDCYYEEAPSTFSQQKPQSQDYRSQGKHRDHHEEGEYVNDFTLRPDITGATDVGYSDDDAQYSSYNTNRMDNQVYRPSSSRNSCSDNRSLRASTPNDGMDYNTVLPAIQRPREPYHAWNSDAHIPLSKEEIEDIFLDLTAKFGFQRDGMRNMYDHFMTLLDSRASRMTPNQALLSLHSDYIGGDNANYRKWYFAAHLDLDDAVGFANIKLGKA</sequence>
<protein>
    <submittedName>
        <fullName evidence="2">Uncharacterized protein</fullName>
    </submittedName>
</protein>
<evidence type="ECO:0000256" key="1">
    <source>
        <dbReference type="SAM" id="MobiDB-lite"/>
    </source>
</evidence>